<accession>A0AAW9K1B7</accession>
<keyword evidence="1" id="KW-0812">Transmembrane</keyword>
<dbReference type="Proteomes" id="UP001290582">
    <property type="component" value="Unassembled WGS sequence"/>
</dbReference>
<dbReference type="EMBL" id="JAXOGL010000011">
    <property type="protein sequence ID" value="MDZ5598097.1"/>
    <property type="molecule type" value="Genomic_DNA"/>
</dbReference>
<keyword evidence="1" id="KW-0472">Membrane</keyword>
<evidence type="ECO:0000313" key="3">
    <source>
        <dbReference type="Proteomes" id="UP001290582"/>
    </source>
</evidence>
<proteinExistence type="predicted"/>
<evidence type="ECO:0000256" key="1">
    <source>
        <dbReference type="SAM" id="Phobius"/>
    </source>
</evidence>
<reference evidence="2" key="1">
    <citation type="submission" date="2023-12" db="EMBL/GenBank/DDBJ databases">
        <title>Molecular genomic analyses of Enterococcus cecorum from sepsis oubreaks in broilers.</title>
        <authorList>
            <person name="Rhoads D."/>
            <person name="Alrubaye A."/>
        </authorList>
    </citation>
    <scope>NUCLEOTIDE SEQUENCE</scope>
    <source>
        <strain evidence="2">1755</strain>
    </source>
</reference>
<sequence>MKQTHKTAIQFKKLLAYIILGLAGALSPNYPVLVICGLVFVLALEFSLPVDYRFIIKKSLFFKNKSLSTEKSILTGLFLLYFFVY</sequence>
<name>A0AAW9K1B7_9ENTE</name>
<evidence type="ECO:0000313" key="2">
    <source>
        <dbReference type="EMBL" id="MDZ5598097.1"/>
    </source>
</evidence>
<protein>
    <recommendedName>
        <fullName evidence="4">DUF4395 domain-containing protein</fullName>
    </recommendedName>
</protein>
<feature type="transmembrane region" description="Helical" evidence="1">
    <location>
        <begin position="7"/>
        <end position="26"/>
    </location>
</feature>
<evidence type="ECO:0008006" key="4">
    <source>
        <dbReference type="Google" id="ProtNLM"/>
    </source>
</evidence>
<dbReference type="RefSeq" id="WP_322378732.1">
    <property type="nucleotide sequence ID" value="NZ_JAXOGH010000012.1"/>
</dbReference>
<gene>
    <name evidence="2" type="ORF">U1294_07630</name>
</gene>
<comment type="caution">
    <text evidence="2">The sequence shown here is derived from an EMBL/GenBank/DDBJ whole genome shotgun (WGS) entry which is preliminary data.</text>
</comment>
<organism evidence="2 3">
    <name type="scientific">Enterococcus cecorum</name>
    <dbReference type="NCBI Taxonomy" id="44008"/>
    <lineage>
        <taxon>Bacteria</taxon>
        <taxon>Bacillati</taxon>
        <taxon>Bacillota</taxon>
        <taxon>Bacilli</taxon>
        <taxon>Lactobacillales</taxon>
        <taxon>Enterococcaceae</taxon>
        <taxon>Enterococcus</taxon>
    </lineage>
</organism>
<dbReference type="AlphaFoldDB" id="A0AAW9K1B7"/>
<keyword evidence="1" id="KW-1133">Transmembrane helix</keyword>